<evidence type="ECO:0000313" key="7">
    <source>
        <dbReference type="Proteomes" id="UP000035763"/>
    </source>
</evidence>
<dbReference type="SUPFAM" id="SSF52743">
    <property type="entry name" value="Subtilisin-like"/>
    <property type="match status" value="1"/>
</dbReference>
<protein>
    <submittedName>
        <fullName evidence="6">Peptidase S8 and S53 subtilisin kexin sedolisin</fullName>
    </submittedName>
</protein>
<reference evidence="6 7" key="1">
    <citation type="journal article" date="2013" name="ISME J.">
        <title>A metabolic model for members of the genus Tetrasphaera involved in enhanced biological phosphorus removal.</title>
        <authorList>
            <person name="Kristiansen R."/>
            <person name="Nguyen H.T.T."/>
            <person name="Saunders A.M."/>
            <person name="Nielsen J.L."/>
            <person name="Wimmer R."/>
            <person name="Le V.Q."/>
            <person name="McIlroy S.J."/>
            <person name="Petrovski S."/>
            <person name="Seviour R.J."/>
            <person name="Calteau A."/>
            <person name="Nielsen K.L."/>
            <person name="Nielsen P.H."/>
        </authorList>
    </citation>
    <scope>NUCLEOTIDE SEQUENCE [LARGE SCALE GENOMIC DNA]</scope>
    <source>
        <strain evidence="6 7">Ben110</strain>
    </source>
</reference>
<comment type="caution">
    <text evidence="6">The sequence shown here is derived from an EMBL/GenBank/DDBJ whole genome shotgun (WGS) entry which is preliminary data.</text>
</comment>
<dbReference type="OrthoDB" id="151889at2"/>
<dbReference type="Proteomes" id="UP000035763">
    <property type="component" value="Unassembled WGS sequence"/>
</dbReference>
<dbReference type="Gene3D" id="3.40.50.200">
    <property type="entry name" value="Peptidase S8/S53 domain"/>
    <property type="match status" value="1"/>
</dbReference>
<dbReference type="PANTHER" id="PTHR14218">
    <property type="entry name" value="PROTEASE S8 TRIPEPTIDYL PEPTIDASE I CLN2"/>
    <property type="match status" value="1"/>
</dbReference>
<dbReference type="InterPro" id="IPR036852">
    <property type="entry name" value="Peptidase_S8/S53_dom_sf"/>
</dbReference>
<accession>W6K1J0</accession>
<name>W6K1J0_9MICO</name>
<feature type="signal peptide" evidence="4">
    <location>
        <begin position="1"/>
        <end position="31"/>
    </location>
</feature>
<dbReference type="GO" id="GO:0008240">
    <property type="term" value="F:tripeptidyl-peptidase activity"/>
    <property type="evidence" value="ECO:0007669"/>
    <property type="project" value="TreeGrafter"/>
</dbReference>
<dbReference type="STRING" id="1193182.BN11_140007"/>
<evidence type="ECO:0000256" key="3">
    <source>
        <dbReference type="ARBA" id="ARBA00022825"/>
    </source>
</evidence>
<organism evidence="6 7">
    <name type="scientific">Nostocoides australiense Ben110</name>
    <dbReference type="NCBI Taxonomy" id="1193182"/>
    <lineage>
        <taxon>Bacteria</taxon>
        <taxon>Bacillati</taxon>
        <taxon>Actinomycetota</taxon>
        <taxon>Actinomycetes</taxon>
        <taxon>Micrococcales</taxon>
        <taxon>Intrasporangiaceae</taxon>
        <taxon>Nostocoides</taxon>
    </lineage>
</organism>
<evidence type="ECO:0000256" key="2">
    <source>
        <dbReference type="ARBA" id="ARBA00022801"/>
    </source>
</evidence>
<dbReference type="Pfam" id="PF00082">
    <property type="entry name" value="Peptidase_S8"/>
    <property type="match status" value="1"/>
</dbReference>
<keyword evidence="4" id="KW-0732">Signal</keyword>
<dbReference type="PROSITE" id="PS00138">
    <property type="entry name" value="SUBTILASE_SER"/>
    <property type="match status" value="1"/>
</dbReference>
<dbReference type="InterPro" id="IPR050819">
    <property type="entry name" value="Tripeptidyl-peptidase_I"/>
</dbReference>
<dbReference type="PROSITE" id="PS51695">
    <property type="entry name" value="SEDOLISIN"/>
    <property type="match status" value="1"/>
</dbReference>
<evidence type="ECO:0000313" key="6">
    <source>
        <dbReference type="EMBL" id="CCH72159.1"/>
    </source>
</evidence>
<dbReference type="InterPro" id="IPR023828">
    <property type="entry name" value="Peptidase_S8_Ser-AS"/>
</dbReference>
<keyword evidence="2" id="KW-0378">Hydrolase</keyword>
<gene>
    <name evidence="6" type="ORF">BN11_140007</name>
</gene>
<dbReference type="AlphaFoldDB" id="W6K1J0"/>
<keyword evidence="7" id="KW-1185">Reference proteome</keyword>
<sequence>MRRNTFRRAVTAATAATTLAFGLTPTLGASATPTTADSPRASRPCSAETRAEYARCMSQFRQENARRLDSRGTPPGMTAADLRSAYKAPAKGAHTTVAIIIAFDNPNAEKDLAVYRKTMGLPPCTTANGCFTKLNQRGVKGDYPQPDGGWALEGSMDLDMVSAACPTCKIMLVEADDNYMNSMAEATRTATRKGATVLSHSYGGGEGGYMWQLRDAYEKPGTISVASSGDYGFMQASTPAVFRKVLAVGGTTLTKKPGTGRGWDEDVWSGSGSACSAYVMKSPWQKDTHCRMRTVADVSAVADPATGVAVYDTYENPFGLEPGWIIGGGTSASAPYIAGLIGLKGNGSTFTSRTPYDNRSAFFDVVGGANGLCGGDYLCNGLKGYDAPTGVGSPRGLGGM</sequence>
<dbReference type="RefSeq" id="WP_053083966.1">
    <property type="nucleotide sequence ID" value="NZ_HG764815.1"/>
</dbReference>
<keyword evidence="3" id="KW-0720">Serine protease</keyword>
<proteinExistence type="predicted"/>
<evidence type="ECO:0000259" key="5">
    <source>
        <dbReference type="PROSITE" id="PS51695"/>
    </source>
</evidence>
<dbReference type="PANTHER" id="PTHR14218:SF15">
    <property type="entry name" value="TRIPEPTIDYL-PEPTIDASE 1"/>
    <property type="match status" value="1"/>
</dbReference>
<dbReference type="GO" id="GO:0006508">
    <property type="term" value="P:proteolysis"/>
    <property type="evidence" value="ECO:0007669"/>
    <property type="project" value="UniProtKB-KW"/>
</dbReference>
<feature type="domain" description="Peptidase S53" evidence="5">
    <location>
        <begin position="76"/>
        <end position="400"/>
    </location>
</feature>
<dbReference type="InterPro" id="IPR000209">
    <property type="entry name" value="Peptidase_S8/S53_dom"/>
</dbReference>
<feature type="chain" id="PRO_5004878793" evidence="4">
    <location>
        <begin position="32"/>
        <end position="400"/>
    </location>
</feature>
<evidence type="ECO:0000256" key="1">
    <source>
        <dbReference type="ARBA" id="ARBA00022670"/>
    </source>
</evidence>
<evidence type="ECO:0000256" key="4">
    <source>
        <dbReference type="SAM" id="SignalP"/>
    </source>
</evidence>
<dbReference type="GO" id="GO:0004252">
    <property type="term" value="F:serine-type endopeptidase activity"/>
    <property type="evidence" value="ECO:0007669"/>
    <property type="project" value="InterPro"/>
</dbReference>
<dbReference type="InterPro" id="IPR030400">
    <property type="entry name" value="Sedolisin_dom"/>
</dbReference>
<keyword evidence="1" id="KW-0645">Protease</keyword>
<dbReference type="EMBL" id="CAJA01000046">
    <property type="protein sequence ID" value="CCH72159.1"/>
    <property type="molecule type" value="Genomic_DNA"/>
</dbReference>